<organism evidence="2 3">
    <name type="scientific">Desulfosarcina alkanivorans</name>
    <dbReference type="NCBI Taxonomy" id="571177"/>
    <lineage>
        <taxon>Bacteria</taxon>
        <taxon>Pseudomonadati</taxon>
        <taxon>Thermodesulfobacteriota</taxon>
        <taxon>Desulfobacteria</taxon>
        <taxon>Desulfobacterales</taxon>
        <taxon>Desulfosarcinaceae</taxon>
        <taxon>Desulfosarcina</taxon>
    </lineage>
</organism>
<reference evidence="2 3" key="1">
    <citation type="submission" date="2019-11" db="EMBL/GenBank/DDBJ databases">
        <title>Comparative genomics of hydrocarbon-degrading Desulfosarcina strains.</title>
        <authorList>
            <person name="Watanabe M."/>
            <person name="Kojima H."/>
            <person name="Fukui M."/>
        </authorList>
    </citation>
    <scope>NUCLEOTIDE SEQUENCE [LARGE SCALE GENOMIC DNA]</scope>
    <source>
        <strain evidence="2 3">PL12</strain>
    </source>
</reference>
<dbReference type="AlphaFoldDB" id="A0A5K7YGL1"/>
<evidence type="ECO:0000259" key="1">
    <source>
        <dbReference type="Pfam" id="PF01909"/>
    </source>
</evidence>
<feature type="domain" description="Polymerase nucleotidyl transferase" evidence="1">
    <location>
        <begin position="20"/>
        <end position="106"/>
    </location>
</feature>
<dbReference type="KEGG" id="dalk:DSCA_11800"/>
<sequence length="114" mass="13470">MLKWPRRDEVIKALRQWLKKQRAIHPEIIQLGYFGSLAKGNWGVGSDLDLIVIIQESSIPFEKRPLAWDFDTLPVPTDILIYTTEEWQDMRKKGGRFVDTIEKEAVWLYWHKSS</sequence>
<evidence type="ECO:0000313" key="2">
    <source>
        <dbReference type="EMBL" id="BBO67250.1"/>
    </source>
</evidence>
<name>A0A5K7YGL1_9BACT</name>
<dbReference type="Pfam" id="PF01909">
    <property type="entry name" value="NTP_transf_2"/>
    <property type="match status" value="1"/>
</dbReference>
<dbReference type="Gene3D" id="3.30.460.10">
    <property type="entry name" value="Beta Polymerase, domain 2"/>
    <property type="match status" value="1"/>
</dbReference>
<gene>
    <name evidence="2" type="ORF">DSCA_11800</name>
</gene>
<keyword evidence="3" id="KW-1185">Reference proteome</keyword>
<dbReference type="Proteomes" id="UP000427906">
    <property type="component" value="Chromosome"/>
</dbReference>
<dbReference type="CDD" id="cd05403">
    <property type="entry name" value="NT_KNTase_like"/>
    <property type="match status" value="1"/>
</dbReference>
<proteinExistence type="predicted"/>
<evidence type="ECO:0000313" key="3">
    <source>
        <dbReference type="Proteomes" id="UP000427906"/>
    </source>
</evidence>
<dbReference type="EMBL" id="AP021874">
    <property type="protein sequence ID" value="BBO67250.1"/>
    <property type="molecule type" value="Genomic_DNA"/>
</dbReference>
<dbReference type="InterPro" id="IPR043519">
    <property type="entry name" value="NT_sf"/>
</dbReference>
<dbReference type="InterPro" id="IPR002934">
    <property type="entry name" value="Polymerase_NTP_transf_dom"/>
</dbReference>
<protein>
    <submittedName>
        <fullName evidence="2">DNA polymerase subunit beta</fullName>
    </submittedName>
</protein>
<accession>A0A5K7YGL1</accession>
<dbReference type="SUPFAM" id="SSF81301">
    <property type="entry name" value="Nucleotidyltransferase"/>
    <property type="match status" value="1"/>
</dbReference>
<dbReference type="GO" id="GO:0016779">
    <property type="term" value="F:nucleotidyltransferase activity"/>
    <property type="evidence" value="ECO:0007669"/>
    <property type="project" value="InterPro"/>
</dbReference>